<name>A0A948WXX3_9GAMM</name>
<feature type="compositionally biased region" description="Basic and acidic residues" evidence="2">
    <location>
        <begin position="67"/>
        <end position="79"/>
    </location>
</feature>
<proteinExistence type="predicted"/>
<protein>
    <submittedName>
        <fullName evidence="3">Uncharacterized protein</fullName>
    </submittedName>
</protein>
<feature type="compositionally biased region" description="Low complexity" evidence="2">
    <location>
        <begin position="179"/>
        <end position="202"/>
    </location>
</feature>
<evidence type="ECO:0000256" key="1">
    <source>
        <dbReference type="SAM" id="Coils"/>
    </source>
</evidence>
<dbReference type="Proteomes" id="UP000733611">
    <property type="component" value="Unassembled WGS sequence"/>
</dbReference>
<evidence type="ECO:0000313" key="3">
    <source>
        <dbReference type="EMBL" id="MBU3844240.1"/>
    </source>
</evidence>
<dbReference type="PANTHER" id="PTHR13328:SF4">
    <property type="entry name" value="NEGATIVE ELONGATION FACTOR A"/>
    <property type="match status" value="1"/>
</dbReference>
<comment type="caution">
    <text evidence="3">The sequence shown here is derived from an EMBL/GenBank/DDBJ whole genome shotgun (WGS) entry which is preliminary data.</text>
</comment>
<keyword evidence="1" id="KW-0175">Coiled coil</keyword>
<evidence type="ECO:0000256" key="2">
    <source>
        <dbReference type="SAM" id="MobiDB-lite"/>
    </source>
</evidence>
<evidence type="ECO:0000313" key="4">
    <source>
        <dbReference type="Proteomes" id="UP000733611"/>
    </source>
</evidence>
<feature type="compositionally biased region" description="Low complexity" evidence="2">
    <location>
        <begin position="712"/>
        <end position="724"/>
    </location>
</feature>
<gene>
    <name evidence="3" type="ORF">H9847_05135</name>
</gene>
<feature type="region of interest" description="Disordered" evidence="2">
    <location>
        <begin position="774"/>
        <end position="793"/>
    </location>
</feature>
<feature type="region of interest" description="Disordered" evidence="2">
    <location>
        <begin position="615"/>
        <end position="692"/>
    </location>
</feature>
<feature type="region of interest" description="Disordered" evidence="2">
    <location>
        <begin position="126"/>
        <end position="153"/>
    </location>
</feature>
<feature type="region of interest" description="Disordered" evidence="2">
    <location>
        <begin position="712"/>
        <end position="732"/>
    </location>
</feature>
<feature type="coiled-coil region" evidence="1">
    <location>
        <begin position="1188"/>
        <end position="1215"/>
    </location>
</feature>
<feature type="region of interest" description="Disordered" evidence="2">
    <location>
        <begin position="179"/>
        <end position="213"/>
    </location>
</feature>
<feature type="compositionally biased region" description="Basic and acidic residues" evidence="2">
    <location>
        <begin position="784"/>
        <end position="793"/>
    </location>
</feature>
<accession>A0A948WXX3</accession>
<feature type="coiled-coil region" evidence="1">
    <location>
        <begin position="925"/>
        <end position="952"/>
    </location>
</feature>
<dbReference type="EMBL" id="JAHLFE010000103">
    <property type="protein sequence ID" value="MBU3844240.1"/>
    <property type="molecule type" value="Genomic_DNA"/>
</dbReference>
<reference evidence="3" key="2">
    <citation type="submission" date="2021-04" db="EMBL/GenBank/DDBJ databases">
        <authorList>
            <person name="Gilroy R."/>
        </authorList>
    </citation>
    <scope>NUCLEOTIDE SEQUENCE</scope>
    <source>
        <strain evidence="3">378</strain>
    </source>
</reference>
<organism evidence="3 4">
    <name type="scientific">Candidatus Anaerobiospirillum pullicola</name>
    <dbReference type="NCBI Taxonomy" id="2838451"/>
    <lineage>
        <taxon>Bacteria</taxon>
        <taxon>Pseudomonadati</taxon>
        <taxon>Pseudomonadota</taxon>
        <taxon>Gammaproteobacteria</taxon>
        <taxon>Aeromonadales</taxon>
        <taxon>Succinivibrionaceae</taxon>
        <taxon>Anaerobiospirillum</taxon>
    </lineage>
</organism>
<dbReference type="PANTHER" id="PTHR13328">
    <property type="entry name" value="NEGATIVE ELONGATION FACTOR A NELF-A"/>
    <property type="match status" value="1"/>
</dbReference>
<reference evidence="3" key="1">
    <citation type="journal article" date="2021" name="PeerJ">
        <title>Extensive microbial diversity within the chicken gut microbiome revealed by metagenomics and culture.</title>
        <authorList>
            <person name="Gilroy R."/>
            <person name="Ravi A."/>
            <person name="Getino M."/>
            <person name="Pursley I."/>
            <person name="Horton D.L."/>
            <person name="Alikhan N.F."/>
            <person name="Baker D."/>
            <person name="Gharbi K."/>
            <person name="Hall N."/>
            <person name="Watson M."/>
            <person name="Adriaenssens E.M."/>
            <person name="Foster-Nyarko E."/>
            <person name="Jarju S."/>
            <person name="Secka A."/>
            <person name="Antonio M."/>
            <person name="Oren A."/>
            <person name="Chaudhuri R.R."/>
            <person name="La Ragione R."/>
            <person name="Hildebrand F."/>
            <person name="Pallen M.J."/>
        </authorList>
    </citation>
    <scope>NUCLEOTIDE SEQUENCE</scope>
    <source>
        <strain evidence="3">378</strain>
    </source>
</reference>
<dbReference type="InterPro" id="IPR052828">
    <property type="entry name" value="NELF-A_domain"/>
</dbReference>
<feature type="region of interest" description="Disordered" evidence="2">
    <location>
        <begin position="30"/>
        <end position="100"/>
    </location>
</feature>
<sequence length="2186" mass="238039">MSTKHRDATPQGTAFSADAIVAALQAAQQQLNDNDPLHPASLSQQSGAEGDTHLERLLASGNTHSFNAEKKGHKAESKAKAPASQPQDGRAQAASSGKSAVDGAGPFGGVVLGAVAVTAAAIKEAQEAEKETSVDYTPKPASDESDDDESATTLNVEKPLSEADAAMAALLEPNGAATAAQSSADASNASAAHGAHGKSAIAPTDLSDHDTTHFHSETDFADVDLSLPDIINDEVNDSFGDDISSSDISLNAAFSGADGEDDLTSEFTDADFAPLIAPEDSTTPQETIAAQKASIARTPEELQAIAAYLSAMGDAVIAESNLKSLRRLKLVEGEPVAAPLVGEYRYYFKIHASLAEEFILADDFGIINENSVTGGTSSASIRFSNSSSFRLNFAHEWRALLQVTGHESLIVKIISINGSSVGTGAGTGLVISAPESLEDWDLSSAYLLVDEGKGEKTRHADRLSLLAQAIDSEAGDIGTTSRQTLLQYRCPELTTRLGSLINARIEQQQLQAQTPLSQRKKSQLMVTGLRLQERSEDSLELSPDLDSDHKKAVTTALNYDLSFIVTAAQNQDTTIGRDLLLNLMEKRKSVLFVDRDPNVIDATFKALEQSLEEQEQMAAAYGDPSSAFNRSYRDPDDQNKQQASFATDEDSEETQATAATTEDSATTPATSGKTTAAAQAQDTAPSQDTATAADATYKDGTTDLDSKATAEDNAAAAGNAAADKANSEDEDGDLEAELDELYHNKHIERMLVKWQDDYPVLQLNDLLSGIPAAEQADTHSNSKAGHEEDKSERISLTSHLKKRLALLQKYGVQHQEIKQERLQNLERLLAQVIWLQDSKLEKLAANLQHLSGLKRQRAEHQHKLNHMQQAYDHQHDLLLQALMPQIVELRTPEVAATAKPDELTMAESMDFFYEKPMFEEVESEVKRLWQQIQEDKQEYQQLKQDIAATESMMRQVMFRPIARMKVTQYTRDNTKLSTARAQYQQLLQQQQMLSQSYKDNSVKFNYLLKRLHLLKPQHQLHLKFEHLKVDTTVAIAELTTQIEALHQKNLEMFKVEQDYCRKCGYTLKEQEFNPEAWRELIADFLEVKHDVSSTQFLMDNWRFVADGSLRYLLREHSMGTVAAAKAAHEASLKAATHQNPDALETHLLESTKDGAQPNAQEQDMAAAAEKMQFGHDSDENFAKFDVNVGSISKQLQEEQQEFKEIEQQLQVTATQVNMARSAVISQCPVVGAVPHDALSLLGHSFNTVVLNNVHMLTMPDFWLLTTLARERLVIIGDIQQMGLYSHCRGNSLEIRRYLYPSIFALLGVKDWLAQHQLYLKQQAALAATASTAEANPDATHADTSSAAGSALSSESVTGSTATVTSDKDTAVTAAVISSDHAGALPDNLAVITTSALRPPEINTLLQQCYGPWIDLKTTAESNPDFTQAQEKFFAWSKLAPQLRQHQVHLVNTASLCPWMQELTPSDYSEQIIPSILRYDGYNIMSAAFTIALAFKYVSSLMVLTAAEEEDSALTAATSGAATSVTPSGDLDDIDALLAANSPAAASTDLDDIDALLAANGGGAAAVGASANAGGQDDIDALLAANGGGGAESGSHKDAGAAKAQAASNFKPHLASWVLRDRVRPDIAATPRVIIVTLYPQQSMLLNLILQQHYRRLGFSEDLNLIAISDAATLSNATAPVVMLDLTIDAPYHNGLYFDAPQSDPSGLGIGPQRELFLQQHLTSALAAAQFNFVIVGDILRLLQRSLFKDNVLYSLLHTALDTLKLPLYDAQSALSTIFTLSKQALTANESKAAAGAADGATLALDFKAIAPDEVQYVLQCDFRDQPYSDTDKLMARLIANQAPEEELGLIDRVIREVPPNVDAQELHKVWHQGAASVTESSTLYDDPLLVADAEFEVGLYGLNEHSIKLMLRDTQLAQQQILLMSPHLDETRYQTLKPHLTATMSTGRKVIVLTAPNERVDAQQAMNSRRVEANLQEMMVRMVYSKRCYYQGILIDNDVLWLTSFPLLAHCEHKQPNCEIMLRLKGESAHKLIRSMHLPLLLNNLAHVNSCPICGSKMLFNAQHGLLQCSRQGKCNFTLAGTDEVNTQGELLCPSCHAPLSVHVINHGNGKHGFALRCGKCTPPTLHALNLNHLQLPNIKKQIAALKGITLEEVEQYVAGSFATRRAKALQAEQEQPAAAKGVSSK</sequence>
<feature type="compositionally biased region" description="Low complexity" evidence="2">
    <location>
        <begin position="654"/>
        <end position="692"/>
    </location>
</feature>